<keyword evidence="4" id="KW-0833">Ubl conjugation pathway</keyword>
<feature type="domain" description="DUF6606" evidence="8">
    <location>
        <begin position="174"/>
        <end position="344"/>
    </location>
</feature>
<dbReference type="EMBL" id="CABFNP030000478">
    <property type="protein sequence ID" value="CAI6028130.1"/>
    <property type="molecule type" value="Genomic_DNA"/>
</dbReference>
<reference evidence="9" key="1">
    <citation type="submission" date="2023-01" db="EMBL/GenBank/DDBJ databases">
        <authorList>
            <person name="Piombo E."/>
        </authorList>
    </citation>
    <scope>NUCLEOTIDE SEQUENCE</scope>
</reference>
<protein>
    <recommendedName>
        <fullName evidence="2">ubiquitinyl hydrolase 1</fullName>
        <ecNumber evidence="2">3.4.19.12</ecNumber>
    </recommendedName>
</protein>
<name>A0AA35LQI8_9HYPO</name>
<comment type="caution">
    <text evidence="9">The sequence shown here is derived from an EMBL/GenBank/DDBJ whole genome shotgun (WGS) entry which is preliminary data.</text>
</comment>
<dbReference type="GO" id="GO:0004843">
    <property type="term" value="F:cysteine-type deubiquitinase activity"/>
    <property type="evidence" value="ECO:0007669"/>
    <property type="project" value="UniProtKB-EC"/>
</dbReference>
<keyword evidence="3" id="KW-0645">Protease</keyword>
<evidence type="ECO:0000256" key="7">
    <source>
        <dbReference type="SAM" id="MobiDB-lite"/>
    </source>
</evidence>
<dbReference type="InterPro" id="IPR051346">
    <property type="entry name" value="OTU_Deubiquitinase"/>
</dbReference>
<evidence type="ECO:0000256" key="1">
    <source>
        <dbReference type="ARBA" id="ARBA00000707"/>
    </source>
</evidence>
<accession>A0AA35LQI8</accession>
<dbReference type="Pfam" id="PF20255">
    <property type="entry name" value="DUF6606"/>
    <property type="match status" value="1"/>
</dbReference>
<sequence length="2359" mass="265848">MIVQNASLIWWLRLNCVDQSQSVCHCCHLSIGQLPEANRQNIISTGRILQARPTLHPIFLQLSLVRRVSSASCSSANIEEKDKKGRLEAIFDHLVLPAQISDPDPTGKDEGLALGLGQLLRRSVALLLDGHQNHQVWSALQSALNLTLKIQSTNAEKESLIAAFTRLGQEADLRLFEAFHASPPTALVLQATHAIAQDFPDRAVGIPIETFRSSSFRENLATFLEQATKDSFERFAARAHKAGRAVVETRDSSSPALISEMLMSLLEGLGQSQQVPRLRKKVRDDVVLAASEAPWRRSPYWLVLRVYIRRHLISLLDKDHRQDPGVGRVYYKFLIAVMLAKLLETSVGFLHPEKIMTLLAKLSRRLAKLQSEREASEGASRLAYDSLLGQTKNMFLQVTTDSKAKVKSAWERYKKSITRHIPRLPRNADASDFRLRLESSGLKLQGLLSQVVIPTRRPMGLDVPTLEGTVCQINDLATEYTKLQDFEAQLGSDDLDPESRCEMVAEDIITYMKGASVLYNGDSVLMSQCLLKLFELWIAMDEAAAEIFPGLLEFHPVFVPHMFDVLCLPKRSEMSRLQRVQQYIKSRVAGCLPTRTTIFGDPESLSAFPLRFFRSTKAGAQMAALGAEIDHESIQSRKNTEATLERLTIDYHELTDDINAAVCTCTYLLDGTKDVRGCDRCFKWRCRNRLKVAVHEAFLPSGRGREGQRAAILLEMQLPKFMDAYREATWSLVILGTPDVSSFYAAEDTPTQTLKDVGQLEDWVSTTSGSLILASMKKSILNTHYRSRALPAQVHEVILPFGPKFSCYDSVNNIWTSQLESRTPNYQRLLGSYIPHPQLIIDPYTHDQLLNQELYPPSSYEIAASETDCTPDLSFKKLSAFQRAISGRGRRWIVLLIELAASNVNFSSQAAMNLLIRLAIQAGPNDSKRNDDNVLRQAHNVFNDADFCEQLYQQLNMRLEAISMSWREVFFMDIIINFSLRLLHLCPQSLKWMPQKLLVRARDATSDWIVRLRNDVRSANDPSSAQKAAMHAFQASLLCRKICLELMADIHNCQSCADKTNTRCFLRASIAMQEHLVVDLNQITAHQRLLLGQDMYESYKLRHVIEEYLAGAGMESLEEVINETWPTGGQPRSYLKRTLLAGPQRFWVASHASSNLSISRPQVVHFHILQGHLLVDGKPLGRLPLSMREDEAIKELFGHRYLLTRSSSLPGMEYQLASDVEGHAVHFGLKDTVQPSLKEKRVIIKAVCRGQALEYVNRDIFRPYDLPSTLIDDCFHWLNPITGEVEIRRKAQPWKQKESNWVLNIRAREARRNTKKSGGSRLIDPRSDIGGKIAGILRGFEDQDKLTIYAPANGVVNVELKRLELAFFVNKHKLLESGQLQCEIDPNQDIGTFHGLESVIVLRNAHNFDQRSVILPMGATQWQRRGMHMAVIVQNGGEYCRYTVNSLLGRLECPPEPALLFLKANLQALTSFVLPDQLTGRTGTEEALFSLGSASCQPWTELPTAPQNRLMNLTQSLVPRRVYYPPDKAVCQKIFWDQNLTSTIQHDALKCVVEKILLQSRILSQFNHNIDRSCDGSTEAPSKQDHLVLRGLIRRYLYDRPSDVVKSLIPSHALQPIYFDTQAISSGASKESRRVYSIMKGLHPDCMETHSTYSLEPMTFLSAQPSIGGFTPGLRNINVAELLDKPLIPSWGTLIQTCRQGIEEYQVIFMLAIIAFGKNVDARMLKWLVKIAMSQQLRSVIPPAFEVAFIGYETPEVPDEKVLESLILRSNPQNMQATRPGQKGFPGGRDFVTAWEATRLASRILTWWCTGPNLQEDVFEREVKQDDFRHLNIQGVWKSLKPELDRVSRNVQLHGYITKLEKLAKAGGKTTQSIAFVAPPEVCPSIMSLESRNKTANKVNSIDVVRWLLEQSCKTNDQMMSLHISQGLDYCRRMNELWKTTKSLMDRVERIRLLRTIREQEDQTLEQLYGPRANTEANTEPIETKSLRLKSVLSRIAEKRATLSMEAVSGDSTAFQEVEQEREVEFEVEQVRERQRPEKLQALSFPGVSEQLVQFVSNGDLPDASTIVQAFAYIGNTVIGKKYNVRETSSQLFVSKQFTKTVASGGSNTNKGLVRPVEWILWCPNRDTGIIIIPEEAELLLPVLRGEKQPIVWLLSYSAPLTRYMCIFNRLNFFTVPSPPKREFKVPQWMTLEVGIVSARLYFGWLEYKGLLAWLGMAKGAKGEETASQCGGLYPAEARKFLLDWLSHCHNNFNILHTPVGFVAQGKELRHDHSFFGASSLDEADVAAAAQANGAVSSKRVGKGLDGALDDDSDDDSDWGIQQGDQGEDESSAGEDSDEMDVDDSEESTGDEMRIDDEF</sequence>
<dbReference type="PANTHER" id="PTHR13367">
    <property type="entry name" value="UBIQUITIN THIOESTERASE"/>
    <property type="match status" value="1"/>
</dbReference>
<evidence type="ECO:0000256" key="3">
    <source>
        <dbReference type="ARBA" id="ARBA00022670"/>
    </source>
</evidence>
<feature type="region of interest" description="Disordered" evidence="7">
    <location>
        <begin position="2300"/>
        <end position="2359"/>
    </location>
</feature>
<dbReference type="PANTHER" id="PTHR13367:SF33">
    <property type="entry name" value="P-LOOP CONTAINING NUCLEOSIDE TRIPHOSPHATE HYDROLASE PROTEIN"/>
    <property type="match status" value="1"/>
</dbReference>
<evidence type="ECO:0000256" key="6">
    <source>
        <dbReference type="ARBA" id="ARBA00022807"/>
    </source>
</evidence>
<evidence type="ECO:0000256" key="4">
    <source>
        <dbReference type="ARBA" id="ARBA00022786"/>
    </source>
</evidence>
<evidence type="ECO:0000256" key="5">
    <source>
        <dbReference type="ARBA" id="ARBA00022801"/>
    </source>
</evidence>
<feature type="compositionally biased region" description="Acidic residues" evidence="7">
    <location>
        <begin position="2326"/>
        <end position="2359"/>
    </location>
</feature>
<feature type="compositionally biased region" description="Acidic residues" evidence="7">
    <location>
        <begin position="2308"/>
        <end position="2318"/>
    </location>
</feature>
<dbReference type="GO" id="GO:0006508">
    <property type="term" value="P:proteolysis"/>
    <property type="evidence" value="ECO:0007669"/>
    <property type="project" value="UniProtKB-KW"/>
</dbReference>
<organism evidence="9 10">
    <name type="scientific">Clonostachys chloroleuca</name>
    <dbReference type="NCBI Taxonomy" id="1926264"/>
    <lineage>
        <taxon>Eukaryota</taxon>
        <taxon>Fungi</taxon>
        <taxon>Dikarya</taxon>
        <taxon>Ascomycota</taxon>
        <taxon>Pezizomycotina</taxon>
        <taxon>Sordariomycetes</taxon>
        <taxon>Hypocreomycetidae</taxon>
        <taxon>Hypocreales</taxon>
        <taxon>Bionectriaceae</taxon>
        <taxon>Clonostachys</taxon>
    </lineage>
</organism>
<keyword evidence="5" id="KW-0378">Hydrolase</keyword>
<keyword evidence="10" id="KW-1185">Reference proteome</keyword>
<keyword evidence="6" id="KW-0788">Thiol protease</keyword>
<evidence type="ECO:0000259" key="8">
    <source>
        <dbReference type="Pfam" id="PF20255"/>
    </source>
</evidence>
<dbReference type="Proteomes" id="UP001160390">
    <property type="component" value="Unassembled WGS sequence"/>
</dbReference>
<comment type="catalytic activity">
    <reaction evidence="1">
        <text>Thiol-dependent hydrolysis of ester, thioester, amide, peptide and isopeptide bonds formed by the C-terminal Gly of ubiquitin (a 76-residue protein attached to proteins as an intracellular targeting signal).</text>
        <dbReference type="EC" id="3.4.19.12"/>
    </reaction>
</comment>
<proteinExistence type="predicted"/>
<dbReference type="EC" id="3.4.19.12" evidence="2"/>
<dbReference type="InterPro" id="IPR046541">
    <property type="entry name" value="DUF6606"/>
</dbReference>
<evidence type="ECO:0000256" key="2">
    <source>
        <dbReference type="ARBA" id="ARBA00012759"/>
    </source>
</evidence>
<evidence type="ECO:0000313" key="10">
    <source>
        <dbReference type="Proteomes" id="UP001160390"/>
    </source>
</evidence>
<gene>
    <name evidence="9" type="ORF">CCHLO57077_00018273</name>
</gene>
<evidence type="ECO:0000313" key="9">
    <source>
        <dbReference type="EMBL" id="CAI6028130.1"/>
    </source>
</evidence>